<dbReference type="PANTHER" id="PTHR48081:SF30">
    <property type="entry name" value="ACETYL-HYDROLASE LIPR-RELATED"/>
    <property type="match status" value="1"/>
</dbReference>
<dbReference type="RefSeq" id="WP_114699790.1">
    <property type="nucleotide sequence ID" value="NZ_QQAZ01000015.1"/>
</dbReference>
<keyword evidence="2" id="KW-0378">Hydrolase</keyword>
<reference evidence="5 6" key="1">
    <citation type="submission" date="2018-07" db="EMBL/GenBank/DDBJ databases">
        <title>Genomic Encyclopedia of Type Strains, Phase IV (KMG-IV): sequencing the most valuable type-strain genomes for metagenomic binning, comparative biology and taxonomic classification.</title>
        <authorList>
            <person name="Goeker M."/>
        </authorList>
    </citation>
    <scope>NUCLEOTIDE SEQUENCE [LARGE SCALE GENOMIC DNA]</scope>
    <source>
        <strain evidence="5 6">DSM 44952</strain>
    </source>
</reference>
<name>A0A370GMK0_9NOCA</name>
<comment type="caution">
    <text evidence="5">The sequence shown here is derived from an EMBL/GenBank/DDBJ whole genome shotgun (WGS) entry which is preliminary data.</text>
</comment>
<dbReference type="PROSITE" id="PS01173">
    <property type="entry name" value="LIPASE_GDXG_HIS"/>
    <property type="match status" value="1"/>
</dbReference>
<evidence type="ECO:0000313" key="6">
    <source>
        <dbReference type="Proteomes" id="UP000255355"/>
    </source>
</evidence>
<protein>
    <submittedName>
        <fullName evidence="5">Acetyl esterase/lipase</fullName>
    </submittedName>
</protein>
<proteinExistence type="inferred from homology"/>
<dbReference type="InterPro" id="IPR002168">
    <property type="entry name" value="Lipase_GDXG_HIS_AS"/>
</dbReference>
<dbReference type="GO" id="GO:0004806">
    <property type="term" value="F:triacylglycerol lipase activity"/>
    <property type="evidence" value="ECO:0007669"/>
    <property type="project" value="TreeGrafter"/>
</dbReference>
<feature type="active site" evidence="3">
    <location>
        <position position="162"/>
    </location>
</feature>
<gene>
    <name evidence="5" type="ORF">DFR68_115110</name>
</gene>
<dbReference type="Gene3D" id="3.40.50.1820">
    <property type="entry name" value="alpha/beta hydrolase"/>
    <property type="match status" value="1"/>
</dbReference>
<dbReference type="Proteomes" id="UP000255355">
    <property type="component" value="Unassembled WGS sequence"/>
</dbReference>
<dbReference type="STRING" id="1210089.GCA_001613165_07838"/>
<dbReference type="SUPFAM" id="SSF53474">
    <property type="entry name" value="alpha/beta-Hydrolases"/>
    <property type="match status" value="1"/>
</dbReference>
<dbReference type="InterPro" id="IPR050300">
    <property type="entry name" value="GDXG_lipolytic_enzyme"/>
</dbReference>
<dbReference type="InterPro" id="IPR013094">
    <property type="entry name" value="AB_hydrolase_3"/>
</dbReference>
<sequence>MEIEAGRGATGSVRARALRRISSHTVARLGAMLPVDDRTLPVARAVIDGTLRAVAPPLRGTGVREIAEGSVRGEWVYGPRVSRGDAVVLYVHGGGFVAGSARSFRGVSSRLSQATGLPVFAMDYRLAPEHRSPAAVEDTAGAYRWLLNRGYSPSSIVVAGDSAGGYLAADLVIANARNGLPAPAGLLLFSPMVGPGRSRHGRDGLLSPALMRAAVSLFTDSPLTLPLAPGQALPPTLIQVSDSELLTADAIDFADRLRALGTDCELQVWPGQIHVFQALAALVPESRRAFAAVGDFVASRLDSVAAQAV</sequence>
<evidence type="ECO:0000256" key="3">
    <source>
        <dbReference type="PROSITE-ProRule" id="PRU10038"/>
    </source>
</evidence>
<feature type="domain" description="Alpha/beta hydrolase fold-3" evidence="4">
    <location>
        <begin position="88"/>
        <end position="277"/>
    </location>
</feature>
<comment type="similarity">
    <text evidence="1">Belongs to the 'GDXG' lipolytic enzyme family.</text>
</comment>
<evidence type="ECO:0000313" key="5">
    <source>
        <dbReference type="EMBL" id="RDI44958.1"/>
    </source>
</evidence>
<dbReference type="Pfam" id="PF07859">
    <property type="entry name" value="Abhydrolase_3"/>
    <property type="match status" value="1"/>
</dbReference>
<dbReference type="InterPro" id="IPR033140">
    <property type="entry name" value="Lipase_GDXG_put_SER_AS"/>
</dbReference>
<organism evidence="5 6">
    <name type="scientific">Nocardia mexicana</name>
    <dbReference type="NCBI Taxonomy" id="279262"/>
    <lineage>
        <taxon>Bacteria</taxon>
        <taxon>Bacillati</taxon>
        <taxon>Actinomycetota</taxon>
        <taxon>Actinomycetes</taxon>
        <taxon>Mycobacteriales</taxon>
        <taxon>Nocardiaceae</taxon>
        <taxon>Nocardia</taxon>
    </lineage>
</organism>
<evidence type="ECO:0000256" key="2">
    <source>
        <dbReference type="ARBA" id="ARBA00022801"/>
    </source>
</evidence>
<accession>A0A370GMK0</accession>
<dbReference type="PANTHER" id="PTHR48081">
    <property type="entry name" value="AB HYDROLASE SUPERFAMILY PROTEIN C4A8.06C"/>
    <property type="match status" value="1"/>
</dbReference>
<dbReference type="AlphaFoldDB" id="A0A370GMK0"/>
<keyword evidence="6" id="KW-1185">Reference proteome</keyword>
<dbReference type="PROSITE" id="PS01174">
    <property type="entry name" value="LIPASE_GDXG_SER"/>
    <property type="match status" value="1"/>
</dbReference>
<evidence type="ECO:0000256" key="1">
    <source>
        <dbReference type="ARBA" id="ARBA00010515"/>
    </source>
</evidence>
<dbReference type="OrthoDB" id="128186at2"/>
<dbReference type="EMBL" id="QQAZ01000015">
    <property type="protein sequence ID" value="RDI44958.1"/>
    <property type="molecule type" value="Genomic_DNA"/>
</dbReference>
<dbReference type="InterPro" id="IPR029058">
    <property type="entry name" value="AB_hydrolase_fold"/>
</dbReference>
<evidence type="ECO:0000259" key="4">
    <source>
        <dbReference type="Pfam" id="PF07859"/>
    </source>
</evidence>